<evidence type="ECO:0000256" key="1">
    <source>
        <dbReference type="SAM" id="MobiDB-lite"/>
    </source>
</evidence>
<protein>
    <submittedName>
        <fullName evidence="3">Putative transposase ISC1217</fullName>
    </submittedName>
</protein>
<evidence type="ECO:0000259" key="2">
    <source>
        <dbReference type="Pfam" id="PF13546"/>
    </source>
</evidence>
<accession>A0A1Y6BET6</accession>
<organism evidence="3 4">
    <name type="scientific">Pseudobacteriovorax antillogorgiicola</name>
    <dbReference type="NCBI Taxonomy" id="1513793"/>
    <lineage>
        <taxon>Bacteria</taxon>
        <taxon>Pseudomonadati</taxon>
        <taxon>Bdellovibrionota</taxon>
        <taxon>Oligoflexia</taxon>
        <taxon>Oligoflexales</taxon>
        <taxon>Pseudobacteriovoracaceae</taxon>
        <taxon>Pseudobacteriovorax</taxon>
    </lineage>
</organism>
<evidence type="ECO:0000313" key="3">
    <source>
        <dbReference type="EMBL" id="SMF07363.1"/>
    </source>
</evidence>
<reference evidence="4" key="1">
    <citation type="submission" date="2017-04" db="EMBL/GenBank/DDBJ databases">
        <authorList>
            <person name="Varghese N."/>
            <person name="Submissions S."/>
        </authorList>
    </citation>
    <scope>NUCLEOTIDE SEQUENCE [LARGE SCALE GENOMIC DNA]</scope>
    <source>
        <strain evidence="4">RKEM611</strain>
    </source>
</reference>
<gene>
    <name evidence="3" type="ORF">SAMN06296036_104212</name>
</gene>
<proteinExistence type="predicted"/>
<dbReference type="AlphaFoldDB" id="A0A1Y6BET6"/>
<evidence type="ECO:0000313" key="4">
    <source>
        <dbReference type="Proteomes" id="UP000192907"/>
    </source>
</evidence>
<keyword evidence="4" id="KW-1185">Reference proteome</keyword>
<dbReference type="Proteomes" id="UP000192907">
    <property type="component" value="Unassembled WGS sequence"/>
</dbReference>
<dbReference type="InterPro" id="IPR012337">
    <property type="entry name" value="RNaseH-like_sf"/>
</dbReference>
<feature type="domain" description="Transposase IS701-like DDE" evidence="2">
    <location>
        <begin position="43"/>
        <end position="286"/>
    </location>
</feature>
<sequence>MLPNEKSSLITERLTMSVPSFISDFMSIFSECASKPSMTRLCELLTARILAIGKSTISNLARVYGLDPYACPWHHVFSRYSISLWPFSLTLIRLIISTFSISRNVILAIDDTTCLHKGPKVFGRAKHRDGVRSSHGTLVPLMGHKWVVLSIVVRIPGTFRQWALPIAVGLCRSSEFAKSQKKRHKTPAHIGRLLVAKIKRSFPKINFIIVGDQGFGQHQSAKDFSKPGLTLVSKFYPDAVLRGLPQPKKKGQPGRQQTMGARLPKPSEVVNLTENFSKATVSWYGGGERDVEFIANEGFWYRQGKGVVKVKWVFVRDITGTHRDEYLYTTDTNLSPEEVISLFTSRWAIETTFQECKGQLKIESTRVWSERSTLSLIPLIFGMYSMVVLITKDKVTNSTRFPISWPGKKGPTFSDMILILRRNTWEAYLNINTQMDQGTYAIRSSEIRKIIGALCQSG</sequence>
<dbReference type="Pfam" id="PF04693">
    <property type="entry name" value="DDE_Tnp_2"/>
    <property type="match status" value="1"/>
</dbReference>
<dbReference type="Pfam" id="PF13546">
    <property type="entry name" value="DDE_5"/>
    <property type="match status" value="1"/>
</dbReference>
<dbReference type="SUPFAM" id="SSF53098">
    <property type="entry name" value="Ribonuclease H-like"/>
    <property type="match status" value="1"/>
</dbReference>
<dbReference type="STRING" id="1513793.SAMN06296036_104212"/>
<dbReference type="InterPro" id="IPR038721">
    <property type="entry name" value="IS701-like_DDE_dom"/>
</dbReference>
<dbReference type="EMBL" id="FWZT01000004">
    <property type="protein sequence ID" value="SMF07363.1"/>
    <property type="molecule type" value="Genomic_DNA"/>
</dbReference>
<feature type="region of interest" description="Disordered" evidence="1">
    <location>
        <begin position="243"/>
        <end position="263"/>
    </location>
</feature>
<dbReference type="InterPro" id="IPR006783">
    <property type="entry name" value="Transposase_ISC1217"/>
</dbReference>
<name>A0A1Y6BET6_9BACT</name>